<keyword evidence="3" id="KW-1185">Reference proteome</keyword>
<evidence type="ECO:0000313" key="2">
    <source>
        <dbReference type="EMBL" id="KAK3889834.1"/>
    </source>
</evidence>
<accession>A0AAE1GDN3</accession>
<protein>
    <submittedName>
        <fullName evidence="2">Uncharacterized protein</fullName>
    </submittedName>
</protein>
<name>A0AAE1GDN3_PETCI</name>
<evidence type="ECO:0000256" key="1">
    <source>
        <dbReference type="SAM" id="MobiDB-lite"/>
    </source>
</evidence>
<dbReference type="Proteomes" id="UP001286313">
    <property type="component" value="Unassembled WGS sequence"/>
</dbReference>
<evidence type="ECO:0000313" key="3">
    <source>
        <dbReference type="Proteomes" id="UP001286313"/>
    </source>
</evidence>
<feature type="region of interest" description="Disordered" evidence="1">
    <location>
        <begin position="1"/>
        <end position="29"/>
    </location>
</feature>
<reference evidence="2" key="1">
    <citation type="submission" date="2023-10" db="EMBL/GenBank/DDBJ databases">
        <title>Genome assemblies of two species of porcelain crab, Petrolisthes cinctipes and Petrolisthes manimaculis (Anomura: Porcellanidae).</title>
        <authorList>
            <person name="Angst P."/>
        </authorList>
    </citation>
    <scope>NUCLEOTIDE SEQUENCE</scope>
    <source>
        <strain evidence="2">PB745_01</strain>
        <tissue evidence="2">Gill</tissue>
    </source>
</reference>
<dbReference type="AlphaFoldDB" id="A0AAE1GDN3"/>
<comment type="caution">
    <text evidence="2">The sequence shown here is derived from an EMBL/GenBank/DDBJ whole genome shotgun (WGS) entry which is preliminary data.</text>
</comment>
<sequence>MTNSTNGGVKGASRGQRTPMEDQGGTLNRGAESSFIRGLYEPSLFVVHCVHPSFLPSIHPSIYSNSTSISYYFL</sequence>
<organism evidence="2 3">
    <name type="scientific">Petrolisthes cinctipes</name>
    <name type="common">Flat porcelain crab</name>
    <dbReference type="NCBI Taxonomy" id="88211"/>
    <lineage>
        <taxon>Eukaryota</taxon>
        <taxon>Metazoa</taxon>
        <taxon>Ecdysozoa</taxon>
        <taxon>Arthropoda</taxon>
        <taxon>Crustacea</taxon>
        <taxon>Multicrustacea</taxon>
        <taxon>Malacostraca</taxon>
        <taxon>Eumalacostraca</taxon>
        <taxon>Eucarida</taxon>
        <taxon>Decapoda</taxon>
        <taxon>Pleocyemata</taxon>
        <taxon>Anomura</taxon>
        <taxon>Galatheoidea</taxon>
        <taxon>Porcellanidae</taxon>
        <taxon>Petrolisthes</taxon>
    </lineage>
</organism>
<gene>
    <name evidence="2" type="ORF">Pcinc_006199</name>
</gene>
<proteinExistence type="predicted"/>
<dbReference type="EMBL" id="JAWQEG010000461">
    <property type="protein sequence ID" value="KAK3889834.1"/>
    <property type="molecule type" value="Genomic_DNA"/>
</dbReference>